<reference evidence="1" key="1">
    <citation type="submission" date="2018-11" db="EMBL/GenBank/DDBJ databases">
        <authorList>
            <consortium name="Pathogen Informatics"/>
        </authorList>
    </citation>
    <scope>NUCLEOTIDE SEQUENCE</scope>
</reference>
<keyword evidence="2" id="KW-1185">Reference proteome</keyword>
<dbReference type="EMBL" id="CAAALY010019402">
    <property type="protein sequence ID" value="VEL13926.1"/>
    <property type="molecule type" value="Genomic_DNA"/>
</dbReference>
<dbReference type="PANTHER" id="PTHR13615">
    <property type="entry name" value="GLYCOSYLTRANSFERASE-LIKE 1"/>
    <property type="match status" value="1"/>
</dbReference>
<evidence type="ECO:0000313" key="2">
    <source>
        <dbReference type="Proteomes" id="UP000784294"/>
    </source>
</evidence>
<dbReference type="AlphaFoldDB" id="A0A3S5B5Q0"/>
<dbReference type="Proteomes" id="UP000784294">
    <property type="component" value="Unassembled WGS sequence"/>
</dbReference>
<evidence type="ECO:0008006" key="3">
    <source>
        <dbReference type="Google" id="ProtNLM"/>
    </source>
</evidence>
<organism evidence="1 2">
    <name type="scientific">Protopolystoma xenopodis</name>
    <dbReference type="NCBI Taxonomy" id="117903"/>
    <lineage>
        <taxon>Eukaryota</taxon>
        <taxon>Metazoa</taxon>
        <taxon>Spiralia</taxon>
        <taxon>Lophotrochozoa</taxon>
        <taxon>Platyhelminthes</taxon>
        <taxon>Monogenea</taxon>
        <taxon>Polyopisthocotylea</taxon>
        <taxon>Polystomatidea</taxon>
        <taxon>Polystomatidae</taxon>
        <taxon>Protopolystoma</taxon>
    </lineage>
</organism>
<gene>
    <name evidence="1" type="ORF">PXEA_LOCUS7366</name>
</gene>
<evidence type="ECO:0000313" key="1">
    <source>
        <dbReference type="EMBL" id="VEL13926.1"/>
    </source>
</evidence>
<dbReference type="OrthoDB" id="10032790at2759"/>
<dbReference type="CDD" id="cd01635">
    <property type="entry name" value="Glycosyltransferase_GTB-type"/>
    <property type="match status" value="1"/>
</dbReference>
<dbReference type="InterPro" id="IPR051862">
    <property type="entry name" value="GT-like_domain_containing_1"/>
</dbReference>
<dbReference type="PANTHER" id="PTHR13615:SF3">
    <property type="entry name" value="GLYCOSYLTRANSFERASE-LIKE DOMAIN-CONTAINING PROTEIN 1"/>
    <property type="match status" value="1"/>
</dbReference>
<accession>A0A3S5B5Q0</accession>
<comment type="caution">
    <text evidence="1">The sequence shown here is derived from an EMBL/GenBank/DDBJ whole genome shotgun (WGS) entry which is preliminary data.</text>
</comment>
<name>A0A3S5B5Q0_9PLAT</name>
<proteinExistence type="predicted"/>
<dbReference type="SUPFAM" id="SSF53756">
    <property type="entry name" value="UDP-Glycosyltransferase/glycogen phosphorylase"/>
    <property type="match status" value="1"/>
</dbReference>
<protein>
    <recommendedName>
        <fullName evidence="3">Glycosyl transferase family 1 domain-containing protein</fullName>
    </recommendedName>
</protein>
<dbReference type="Gene3D" id="3.40.50.2000">
    <property type="entry name" value="Glycogen Phosphorylase B"/>
    <property type="match status" value="1"/>
</dbReference>
<sequence>MSPRLGWLSPVWGYQADRLDYWREVFTCDVVVSTAQHEFFGVSVLEAVAAGCLPLCPARLSYPELFDADSSINSLPSRIRAVGGLYVDRGQAVARLRDWARQPVKIREWCAEALMATYLNEAKIASTGCVTDDNRRIIGALLPPSGEFLTSSEDKEERLDGKFSEMKIGTEWDRRTKLGSEKHSKCDRVEDNEGHLPKNEYQEKDYHFLSCPVTQILKTEDERMKGERHSIEEPKDVQLSVNSTDTAGWTSRYVENENCL</sequence>